<evidence type="ECO:0000256" key="5">
    <source>
        <dbReference type="ARBA" id="ARBA00022801"/>
    </source>
</evidence>
<dbReference type="PROSITE" id="PS00483">
    <property type="entry name" value="DIHYDROOROTASE_2"/>
    <property type="match status" value="1"/>
</dbReference>
<dbReference type="PROSITE" id="PS00482">
    <property type="entry name" value="DIHYDROOROTASE_1"/>
    <property type="match status" value="1"/>
</dbReference>
<proteinExistence type="inferred from homology"/>
<dbReference type="SUPFAM" id="SSF51556">
    <property type="entry name" value="Metallo-dependent hydrolases"/>
    <property type="match status" value="1"/>
</dbReference>
<dbReference type="GO" id="GO:0004151">
    <property type="term" value="F:dihydroorotase activity"/>
    <property type="evidence" value="ECO:0007669"/>
    <property type="project" value="UniProtKB-EC"/>
</dbReference>
<dbReference type="InterPro" id="IPR004721">
    <property type="entry name" value="DHOdimr"/>
</dbReference>
<dbReference type="PANTHER" id="PTHR43137">
    <property type="entry name" value="DIHYDROOROTASE"/>
    <property type="match status" value="1"/>
</dbReference>
<comment type="caution">
    <text evidence="9">The sequence shown here is derived from an EMBL/GenBank/DDBJ whole genome shotgun (WGS) entry which is preliminary data.</text>
</comment>
<evidence type="ECO:0000259" key="8">
    <source>
        <dbReference type="Pfam" id="PF04909"/>
    </source>
</evidence>
<dbReference type="PIRSF" id="PIRSF001237">
    <property type="entry name" value="DHOdimr"/>
    <property type="match status" value="1"/>
</dbReference>
<reference evidence="9" key="1">
    <citation type="submission" date="2019-08" db="EMBL/GenBank/DDBJ databases">
        <authorList>
            <person name="Kucharzyk K."/>
            <person name="Murdoch R.W."/>
            <person name="Higgins S."/>
            <person name="Loffler F."/>
        </authorList>
    </citation>
    <scope>NUCLEOTIDE SEQUENCE</scope>
</reference>
<comment type="similarity">
    <text evidence="2">Belongs to the metallo-dependent hydrolases superfamily. DHOase family. Class II DHOase subfamily.</text>
</comment>
<keyword evidence="4" id="KW-0479">Metal-binding</keyword>
<accession>A0A644TU63</accession>
<dbReference type="EC" id="3.5.2.3" evidence="3"/>
<comment type="pathway">
    <text evidence="1">Pyrimidine metabolism; UMP biosynthesis via de novo pathway; (S)-dihydroorotate from bicarbonate: step 3/3.</text>
</comment>
<evidence type="ECO:0000256" key="4">
    <source>
        <dbReference type="ARBA" id="ARBA00022723"/>
    </source>
</evidence>
<dbReference type="EMBL" id="VSSQ01000053">
    <property type="protein sequence ID" value="MPL70420.1"/>
    <property type="molecule type" value="Genomic_DNA"/>
</dbReference>
<keyword evidence="6" id="KW-0862">Zinc</keyword>
<dbReference type="NCBIfam" id="TIGR00856">
    <property type="entry name" value="pyrC_dimer"/>
    <property type="match status" value="1"/>
</dbReference>
<evidence type="ECO:0000256" key="3">
    <source>
        <dbReference type="ARBA" id="ARBA00012860"/>
    </source>
</evidence>
<dbReference type="UniPathway" id="UPA00070">
    <property type="reaction ID" value="UER00117"/>
</dbReference>
<dbReference type="InterPro" id="IPR032466">
    <property type="entry name" value="Metal_Hydrolase"/>
</dbReference>
<dbReference type="GO" id="GO:0046872">
    <property type="term" value="F:metal ion binding"/>
    <property type="evidence" value="ECO:0007669"/>
    <property type="project" value="UniProtKB-KW"/>
</dbReference>
<dbReference type="Pfam" id="PF04909">
    <property type="entry name" value="Amidohydro_2"/>
    <property type="match status" value="1"/>
</dbReference>
<feature type="domain" description="Amidohydrolase-related" evidence="8">
    <location>
        <begin position="100"/>
        <end position="183"/>
    </location>
</feature>
<evidence type="ECO:0000256" key="7">
    <source>
        <dbReference type="ARBA" id="ARBA00022975"/>
    </source>
</evidence>
<evidence type="ECO:0000256" key="6">
    <source>
        <dbReference type="ARBA" id="ARBA00022833"/>
    </source>
</evidence>
<evidence type="ECO:0000256" key="1">
    <source>
        <dbReference type="ARBA" id="ARBA00004880"/>
    </source>
</evidence>
<dbReference type="PANTHER" id="PTHR43137:SF1">
    <property type="entry name" value="DIHYDROOROTASE"/>
    <property type="match status" value="1"/>
</dbReference>
<gene>
    <name evidence="9" type="primary">pyrC_7</name>
    <name evidence="9" type="ORF">SDC9_16176</name>
</gene>
<evidence type="ECO:0000256" key="2">
    <source>
        <dbReference type="ARBA" id="ARBA00005631"/>
    </source>
</evidence>
<name>A0A644TU63_9ZZZZ</name>
<sequence>MSEAKNSALSEEMILPKPDDFHVHFRQGESLGAYVRSSAQWFGRALVMPNTLPPVVDAGSLDAYRKKITACLPESLDFIPLMSFKLLAGMDAKTVETCAAAGAVAGKYYPAGATTNAADGPSNPGAVSEALSAMESAGVVLSIHGEDPDAPSLEREAAFLPALEKILDRWPRLRIVLEHLSTREAVDFVAKGPERLAATITAHHLLFTIDDMMGAGLNPHLFCKPPIKSAADRRALRNAAFSGSPKFFFGSDSAPHARAAKESARAPGGVYSSPTAIPALLGLFESEGALEALKPFVASSGARFYRLPAPQGRLRLLREPWTVPGEIDGIVPMCAGSELAWRLA</sequence>
<organism evidence="9">
    <name type="scientific">bioreactor metagenome</name>
    <dbReference type="NCBI Taxonomy" id="1076179"/>
    <lineage>
        <taxon>unclassified sequences</taxon>
        <taxon>metagenomes</taxon>
        <taxon>ecological metagenomes</taxon>
    </lineage>
</organism>
<dbReference type="GO" id="GO:0005829">
    <property type="term" value="C:cytosol"/>
    <property type="evidence" value="ECO:0007669"/>
    <property type="project" value="TreeGrafter"/>
</dbReference>
<keyword evidence="7" id="KW-0665">Pyrimidine biosynthesis</keyword>
<protein>
    <recommendedName>
        <fullName evidence="3">dihydroorotase</fullName>
        <ecNumber evidence="3">3.5.2.3</ecNumber>
    </recommendedName>
</protein>
<dbReference type="HAMAP" id="MF_00219">
    <property type="entry name" value="PyrC_classII"/>
    <property type="match status" value="1"/>
</dbReference>
<dbReference type="AlphaFoldDB" id="A0A644TU63"/>
<dbReference type="InterPro" id="IPR002195">
    <property type="entry name" value="Dihydroorotase_CS"/>
</dbReference>
<dbReference type="InterPro" id="IPR006680">
    <property type="entry name" value="Amidohydro-rel"/>
</dbReference>
<evidence type="ECO:0000313" key="9">
    <source>
        <dbReference type="EMBL" id="MPL70420.1"/>
    </source>
</evidence>
<dbReference type="GO" id="GO:0006207">
    <property type="term" value="P:'de novo' pyrimidine nucleobase biosynthetic process"/>
    <property type="evidence" value="ECO:0007669"/>
    <property type="project" value="TreeGrafter"/>
</dbReference>
<dbReference type="GO" id="GO:0044205">
    <property type="term" value="P:'de novo' UMP biosynthetic process"/>
    <property type="evidence" value="ECO:0007669"/>
    <property type="project" value="UniProtKB-UniPathway"/>
</dbReference>
<dbReference type="Gene3D" id="3.20.20.140">
    <property type="entry name" value="Metal-dependent hydrolases"/>
    <property type="match status" value="1"/>
</dbReference>
<keyword evidence="5 9" id="KW-0378">Hydrolase</keyword>